<keyword evidence="1" id="KW-0479">Metal-binding</keyword>
<evidence type="ECO:0000256" key="3">
    <source>
        <dbReference type="ARBA" id="ARBA00022833"/>
    </source>
</evidence>
<dbReference type="GO" id="GO:0008270">
    <property type="term" value="F:zinc ion binding"/>
    <property type="evidence" value="ECO:0007669"/>
    <property type="project" value="UniProtKB-KW"/>
</dbReference>
<protein>
    <recommendedName>
        <fullName evidence="5">BED-type domain-containing protein</fullName>
    </recommendedName>
</protein>
<evidence type="ECO:0000313" key="6">
    <source>
        <dbReference type="EMBL" id="KAK9940174.1"/>
    </source>
</evidence>
<dbReference type="Pfam" id="PF04937">
    <property type="entry name" value="DUF659"/>
    <property type="match status" value="1"/>
</dbReference>
<feature type="domain" description="BED-type" evidence="5">
    <location>
        <begin position="7"/>
        <end position="62"/>
    </location>
</feature>
<dbReference type="PANTHER" id="PTHR32166:SF74">
    <property type="entry name" value="OS05G0256350 PROTEIN"/>
    <property type="match status" value="1"/>
</dbReference>
<sequence length="409" mass="46627">MNEKGEDGRDKAWKYTKKVDGERYFSCIFCDQKCSGTISRLKHHLAGTPGGMKACNKVPTNVKKELQLQLKVFKDDKNKRNMLLREIGAGIGGGSNESPVVEECGSNRSSVSQPKTIGPLDKFVTSEPRQTTMNEAYKKELRKDVCRRIGRFIFSKVLPFNVVNDPFWLPMVEGIASYGVGFKPPSMHELRTWILKEEVEDMDTYLLVHQKAWKQYGCSIMSDGWTDGKSRVLINFLVNSPAGTWFLKSVDASGSIKNGALMFKYLDDVVREVGEENVVQIVTDNASNYKNAGTRLMEKRKNLWWTPCAAHCIDLMLEDISKITVYDQTIKSAKQVVKFIYGHSWVLSLMREFTSNKEIIRPAITRFATFFLTLQSIYKQKQPLQMMFNSKQWCEGPFVKSHEAIQCVC</sequence>
<dbReference type="Proteomes" id="UP001457282">
    <property type="component" value="Unassembled WGS sequence"/>
</dbReference>
<dbReference type="EMBL" id="JBEDUW010000003">
    <property type="protein sequence ID" value="KAK9940174.1"/>
    <property type="molecule type" value="Genomic_DNA"/>
</dbReference>
<comment type="caution">
    <text evidence="6">The sequence shown here is derived from an EMBL/GenBank/DDBJ whole genome shotgun (WGS) entry which is preliminary data.</text>
</comment>
<evidence type="ECO:0000256" key="2">
    <source>
        <dbReference type="ARBA" id="ARBA00022771"/>
    </source>
</evidence>
<keyword evidence="2 4" id="KW-0863">Zinc-finger</keyword>
<reference evidence="6 7" key="1">
    <citation type="journal article" date="2023" name="G3 (Bethesda)">
        <title>A chromosome-length genome assembly and annotation of blackberry (Rubus argutus, cv. 'Hillquist').</title>
        <authorList>
            <person name="Bruna T."/>
            <person name="Aryal R."/>
            <person name="Dudchenko O."/>
            <person name="Sargent D.J."/>
            <person name="Mead D."/>
            <person name="Buti M."/>
            <person name="Cavallini A."/>
            <person name="Hytonen T."/>
            <person name="Andres J."/>
            <person name="Pham M."/>
            <person name="Weisz D."/>
            <person name="Mascagni F."/>
            <person name="Usai G."/>
            <person name="Natali L."/>
            <person name="Bassil N."/>
            <person name="Fernandez G.E."/>
            <person name="Lomsadze A."/>
            <person name="Armour M."/>
            <person name="Olukolu B."/>
            <person name="Poorten T."/>
            <person name="Britton C."/>
            <person name="Davik J."/>
            <person name="Ashrafi H."/>
            <person name="Aiden E.L."/>
            <person name="Borodovsky M."/>
            <person name="Worthington M."/>
        </authorList>
    </citation>
    <scope>NUCLEOTIDE SEQUENCE [LARGE SCALE GENOMIC DNA]</scope>
    <source>
        <strain evidence="6">PI 553951</strain>
    </source>
</reference>
<evidence type="ECO:0000256" key="1">
    <source>
        <dbReference type="ARBA" id="ARBA00022723"/>
    </source>
</evidence>
<evidence type="ECO:0000313" key="7">
    <source>
        <dbReference type="Proteomes" id="UP001457282"/>
    </source>
</evidence>
<proteinExistence type="predicted"/>
<dbReference type="AlphaFoldDB" id="A0AAW1XUG6"/>
<accession>A0AAW1XUG6</accession>
<keyword evidence="7" id="KW-1185">Reference proteome</keyword>
<dbReference type="GO" id="GO:0003677">
    <property type="term" value="F:DNA binding"/>
    <property type="evidence" value="ECO:0007669"/>
    <property type="project" value="InterPro"/>
</dbReference>
<evidence type="ECO:0000259" key="5">
    <source>
        <dbReference type="PROSITE" id="PS50808"/>
    </source>
</evidence>
<dbReference type="InterPro" id="IPR012337">
    <property type="entry name" value="RNaseH-like_sf"/>
</dbReference>
<organism evidence="6 7">
    <name type="scientific">Rubus argutus</name>
    <name type="common">Southern blackberry</name>
    <dbReference type="NCBI Taxonomy" id="59490"/>
    <lineage>
        <taxon>Eukaryota</taxon>
        <taxon>Viridiplantae</taxon>
        <taxon>Streptophyta</taxon>
        <taxon>Embryophyta</taxon>
        <taxon>Tracheophyta</taxon>
        <taxon>Spermatophyta</taxon>
        <taxon>Magnoliopsida</taxon>
        <taxon>eudicotyledons</taxon>
        <taxon>Gunneridae</taxon>
        <taxon>Pentapetalae</taxon>
        <taxon>rosids</taxon>
        <taxon>fabids</taxon>
        <taxon>Rosales</taxon>
        <taxon>Rosaceae</taxon>
        <taxon>Rosoideae</taxon>
        <taxon>Rosoideae incertae sedis</taxon>
        <taxon>Rubus</taxon>
    </lineage>
</organism>
<dbReference type="SUPFAM" id="SSF53098">
    <property type="entry name" value="Ribonuclease H-like"/>
    <property type="match status" value="1"/>
</dbReference>
<dbReference type="PANTHER" id="PTHR32166">
    <property type="entry name" value="OSJNBA0013A04.12 PROTEIN"/>
    <property type="match status" value="1"/>
</dbReference>
<evidence type="ECO:0000256" key="4">
    <source>
        <dbReference type="PROSITE-ProRule" id="PRU00027"/>
    </source>
</evidence>
<dbReference type="InterPro" id="IPR003656">
    <property type="entry name" value="Znf_BED"/>
</dbReference>
<dbReference type="InterPro" id="IPR007021">
    <property type="entry name" value="DUF659"/>
</dbReference>
<dbReference type="PROSITE" id="PS50808">
    <property type="entry name" value="ZF_BED"/>
    <property type="match status" value="1"/>
</dbReference>
<name>A0AAW1XUG6_RUBAR</name>
<gene>
    <name evidence="6" type="ORF">M0R45_016847</name>
</gene>
<keyword evidence="3" id="KW-0862">Zinc</keyword>